<gene>
    <name evidence="1" type="ORF">LWI28_024558</name>
</gene>
<protein>
    <submittedName>
        <fullName evidence="1">Uncharacterized protein</fullName>
    </submittedName>
</protein>
<evidence type="ECO:0000313" key="1">
    <source>
        <dbReference type="EMBL" id="KAI9187114.1"/>
    </source>
</evidence>
<accession>A0AAD5NYC9</accession>
<proteinExistence type="predicted"/>
<dbReference type="EMBL" id="JAJSOW010000100">
    <property type="protein sequence ID" value="KAI9187114.1"/>
    <property type="molecule type" value="Genomic_DNA"/>
</dbReference>
<dbReference type="Proteomes" id="UP001064489">
    <property type="component" value="Chromosome 3"/>
</dbReference>
<comment type="caution">
    <text evidence="1">The sequence shown here is derived from an EMBL/GenBank/DDBJ whole genome shotgun (WGS) entry which is preliminary data.</text>
</comment>
<reference evidence="1" key="2">
    <citation type="submission" date="2023-02" db="EMBL/GenBank/DDBJ databases">
        <authorList>
            <person name="Swenson N.G."/>
            <person name="Wegrzyn J.L."/>
            <person name="Mcevoy S.L."/>
        </authorList>
    </citation>
    <scope>NUCLEOTIDE SEQUENCE</scope>
    <source>
        <strain evidence="1">91603</strain>
        <tissue evidence="1">Leaf</tissue>
    </source>
</reference>
<reference evidence="1" key="1">
    <citation type="journal article" date="2022" name="Plant J.">
        <title>Strategies of tolerance reflected in two North American maple genomes.</title>
        <authorList>
            <person name="McEvoy S.L."/>
            <person name="Sezen U.U."/>
            <person name="Trouern-Trend A."/>
            <person name="McMahon S.M."/>
            <person name="Schaberg P.G."/>
            <person name="Yang J."/>
            <person name="Wegrzyn J.L."/>
            <person name="Swenson N.G."/>
        </authorList>
    </citation>
    <scope>NUCLEOTIDE SEQUENCE</scope>
    <source>
        <strain evidence="1">91603</strain>
    </source>
</reference>
<name>A0AAD5NYC9_ACENE</name>
<sequence length="85" mass="9322">MARGGATSLLPPHSVDLSQSLMRDCSLPKKAMITSSQITEPSMEVAIEMSSGKMRWTATELMEMSSVELIEEEDGFLVNLMKDKG</sequence>
<keyword evidence="2" id="KW-1185">Reference proteome</keyword>
<evidence type="ECO:0000313" key="2">
    <source>
        <dbReference type="Proteomes" id="UP001064489"/>
    </source>
</evidence>
<organism evidence="1 2">
    <name type="scientific">Acer negundo</name>
    <name type="common">Box elder</name>
    <dbReference type="NCBI Taxonomy" id="4023"/>
    <lineage>
        <taxon>Eukaryota</taxon>
        <taxon>Viridiplantae</taxon>
        <taxon>Streptophyta</taxon>
        <taxon>Embryophyta</taxon>
        <taxon>Tracheophyta</taxon>
        <taxon>Spermatophyta</taxon>
        <taxon>Magnoliopsida</taxon>
        <taxon>eudicotyledons</taxon>
        <taxon>Gunneridae</taxon>
        <taxon>Pentapetalae</taxon>
        <taxon>rosids</taxon>
        <taxon>malvids</taxon>
        <taxon>Sapindales</taxon>
        <taxon>Sapindaceae</taxon>
        <taxon>Hippocastanoideae</taxon>
        <taxon>Acereae</taxon>
        <taxon>Acer</taxon>
    </lineage>
</organism>
<dbReference type="AlphaFoldDB" id="A0AAD5NYC9"/>